<gene>
    <name evidence="13" type="ORF">CBOVIS_LOCUS11504</name>
</gene>
<dbReference type="SUPFAM" id="SSF56726">
    <property type="entry name" value="DNA topoisomerase IV, alpha subunit"/>
    <property type="match status" value="1"/>
</dbReference>
<dbReference type="InterPro" id="IPR034136">
    <property type="entry name" value="TOPRIM_Topo6A/Spo11"/>
</dbReference>
<dbReference type="Proteomes" id="UP000494206">
    <property type="component" value="Unassembled WGS sequence"/>
</dbReference>
<dbReference type="EC" id="5.6.2.2" evidence="4"/>
<evidence type="ECO:0000256" key="4">
    <source>
        <dbReference type="ARBA" id="ARBA00012895"/>
    </source>
</evidence>
<dbReference type="GO" id="GO:0042138">
    <property type="term" value="P:meiotic DNA double-strand break formation"/>
    <property type="evidence" value="ECO:0007669"/>
    <property type="project" value="TreeGrafter"/>
</dbReference>
<dbReference type="CDD" id="cd00223">
    <property type="entry name" value="TOPRIM_TopoIIB_SPO"/>
    <property type="match status" value="1"/>
</dbReference>
<feature type="domain" description="Topoisomerase 6 subunit A/Spo11 TOPRIM" evidence="12">
    <location>
        <begin position="180"/>
        <end position="351"/>
    </location>
</feature>
<keyword evidence="5" id="KW-0479">Metal-binding</keyword>
<keyword evidence="8 10" id="KW-0238">DNA-binding</keyword>
<dbReference type="GO" id="GO:0003677">
    <property type="term" value="F:DNA binding"/>
    <property type="evidence" value="ECO:0007669"/>
    <property type="project" value="UniProtKB-UniRule"/>
</dbReference>
<organism evidence="13 14">
    <name type="scientific">Caenorhabditis bovis</name>
    <dbReference type="NCBI Taxonomy" id="2654633"/>
    <lineage>
        <taxon>Eukaryota</taxon>
        <taxon>Metazoa</taxon>
        <taxon>Ecdysozoa</taxon>
        <taxon>Nematoda</taxon>
        <taxon>Chromadorea</taxon>
        <taxon>Rhabditida</taxon>
        <taxon>Rhabditina</taxon>
        <taxon>Rhabditomorpha</taxon>
        <taxon>Rhabditoidea</taxon>
        <taxon>Rhabditidae</taxon>
        <taxon>Peloderinae</taxon>
        <taxon>Caenorhabditis</taxon>
    </lineage>
</organism>
<dbReference type="GO" id="GO:0046872">
    <property type="term" value="F:metal ion binding"/>
    <property type="evidence" value="ECO:0007669"/>
    <property type="project" value="UniProtKB-KW"/>
</dbReference>
<evidence type="ECO:0000256" key="5">
    <source>
        <dbReference type="ARBA" id="ARBA00022723"/>
    </source>
</evidence>
<dbReference type="GO" id="GO:0005524">
    <property type="term" value="F:ATP binding"/>
    <property type="evidence" value="ECO:0007669"/>
    <property type="project" value="InterPro"/>
</dbReference>
<dbReference type="InterPro" id="IPR002815">
    <property type="entry name" value="Spo11/TopoVI_A"/>
</dbReference>
<keyword evidence="14" id="KW-1185">Reference proteome</keyword>
<dbReference type="InterPro" id="IPR036078">
    <property type="entry name" value="Spo11/TopoVI_A_sf"/>
</dbReference>
<evidence type="ECO:0000256" key="2">
    <source>
        <dbReference type="ARBA" id="ARBA00001946"/>
    </source>
</evidence>
<proteinExistence type="inferred from homology"/>
<feature type="domain" description="Spo11/DNA topoisomerase VI subunit A N-terminal" evidence="11">
    <location>
        <begin position="64"/>
        <end position="125"/>
    </location>
</feature>
<dbReference type="InterPro" id="IPR013049">
    <property type="entry name" value="Spo11/TopoVI_A_N"/>
</dbReference>
<comment type="similarity">
    <text evidence="3 10">Belongs to the TOP6A family.</text>
</comment>
<protein>
    <recommendedName>
        <fullName evidence="4">DNA topoisomerase (ATP-hydrolyzing)</fullName>
        <ecNumber evidence="4">5.6.2.2</ecNumber>
    </recommendedName>
</protein>
<dbReference type="PANTHER" id="PTHR10848:SF0">
    <property type="entry name" value="MEIOTIC RECOMBINATION PROTEIN SPO11"/>
    <property type="match status" value="1"/>
</dbReference>
<dbReference type="PANTHER" id="PTHR10848">
    <property type="entry name" value="MEIOTIC RECOMBINATION PROTEIN SPO11"/>
    <property type="match status" value="1"/>
</dbReference>
<evidence type="ECO:0000256" key="3">
    <source>
        <dbReference type="ARBA" id="ARBA00006559"/>
    </source>
</evidence>
<evidence type="ECO:0000259" key="11">
    <source>
        <dbReference type="Pfam" id="PF04406"/>
    </source>
</evidence>
<dbReference type="PROSITE" id="PS52041">
    <property type="entry name" value="TOPO_IIB"/>
    <property type="match status" value="1"/>
</dbReference>
<dbReference type="Gene3D" id="3.40.1360.10">
    <property type="match status" value="1"/>
</dbReference>
<evidence type="ECO:0000256" key="6">
    <source>
        <dbReference type="ARBA" id="ARBA00022842"/>
    </source>
</evidence>
<keyword evidence="9 10" id="KW-0413">Isomerase</keyword>
<evidence type="ECO:0000256" key="9">
    <source>
        <dbReference type="ARBA" id="ARBA00023235"/>
    </source>
</evidence>
<dbReference type="GO" id="GO:0000706">
    <property type="term" value="P:meiotic DNA double-strand break processing"/>
    <property type="evidence" value="ECO:0007669"/>
    <property type="project" value="TreeGrafter"/>
</dbReference>
<evidence type="ECO:0000313" key="14">
    <source>
        <dbReference type="Proteomes" id="UP000494206"/>
    </source>
</evidence>
<accession>A0A8S1FBE4</accession>
<dbReference type="GO" id="GO:0000228">
    <property type="term" value="C:nuclear chromosome"/>
    <property type="evidence" value="ECO:0007669"/>
    <property type="project" value="TreeGrafter"/>
</dbReference>
<dbReference type="GO" id="GO:0007131">
    <property type="term" value="P:reciprocal meiotic recombination"/>
    <property type="evidence" value="ECO:0007669"/>
    <property type="project" value="TreeGrafter"/>
</dbReference>
<name>A0A8S1FBE4_9PELO</name>
<dbReference type="AlphaFoldDB" id="A0A8S1FBE4"/>
<comment type="catalytic activity">
    <reaction evidence="1 10">
        <text>ATP-dependent breakage, passage and rejoining of double-stranded DNA.</text>
        <dbReference type="EC" id="5.6.2.2"/>
    </reaction>
</comment>
<feature type="active site" description="O-(5'-phospho-DNA)-tyrosine intermediate" evidence="10">
    <location>
        <position position="93"/>
    </location>
</feature>
<keyword evidence="6" id="KW-0460">Magnesium</keyword>
<dbReference type="PRINTS" id="PR01550">
    <property type="entry name" value="TOP6AFAMILY"/>
</dbReference>
<evidence type="ECO:0000256" key="7">
    <source>
        <dbReference type="ARBA" id="ARBA00023029"/>
    </source>
</evidence>
<dbReference type="EMBL" id="CADEPM010000009">
    <property type="protein sequence ID" value="CAB3409910.1"/>
    <property type="molecule type" value="Genomic_DNA"/>
</dbReference>
<comment type="cofactor">
    <cofactor evidence="2">
        <name>Mg(2+)</name>
        <dbReference type="ChEBI" id="CHEBI:18420"/>
    </cofactor>
</comment>
<dbReference type="Pfam" id="PF04406">
    <property type="entry name" value="TP6A_N"/>
    <property type="match status" value="1"/>
</dbReference>
<dbReference type="OrthoDB" id="5377392at2759"/>
<dbReference type="InterPro" id="IPR036388">
    <property type="entry name" value="WH-like_DNA-bd_sf"/>
</dbReference>
<evidence type="ECO:0000313" key="13">
    <source>
        <dbReference type="EMBL" id="CAB3409910.1"/>
    </source>
</evidence>
<dbReference type="Pfam" id="PF21180">
    <property type="entry name" value="TOP6A-Spo11_Toprim"/>
    <property type="match status" value="1"/>
</dbReference>
<sequence length="363" mass="42683">MESTFEEDTFCEQFLSPKDVVLRKIEFIFADVGEQIERGDKTIIIRTSFENSHYHLKYSSQRKKKLKRDLCCIQQIREMLKSNKKSTKREMYYQFKELYETQRNIDRSIQQICELLGETRYNLNILSCGKGIMRGTISFVTNDASFIDARTQTVLIEERKNFRIFLESLLNMRTISEAEFILVVEKEAAFQKLLDENFFIFFPRSILLTAKGYPDICSRNVLRHLVDTIKIPVFGLFDADAYGIEIYLTYKYGSILESSECRDAFIPQIQWVGVFPSDCNKFPINQNQFSNLSHSDSKKLFKLLNRSIQLNEQVVRQEIDYMLQLKTKFEIEAVSSIGEEYLSRALLYNRIRHLLDASKIRHS</sequence>
<evidence type="ECO:0000256" key="1">
    <source>
        <dbReference type="ARBA" id="ARBA00000185"/>
    </source>
</evidence>
<evidence type="ECO:0000256" key="8">
    <source>
        <dbReference type="ARBA" id="ARBA00023125"/>
    </source>
</evidence>
<comment type="caution">
    <text evidence="13">The sequence shown here is derived from an EMBL/GenBank/DDBJ whole genome shotgun (WGS) entry which is preliminary data.</text>
</comment>
<keyword evidence="7 10" id="KW-0799">Topoisomerase</keyword>
<evidence type="ECO:0000259" key="12">
    <source>
        <dbReference type="Pfam" id="PF21180"/>
    </source>
</evidence>
<dbReference type="Gene3D" id="1.10.10.10">
    <property type="entry name" value="Winged helix-like DNA-binding domain superfamily/Winged helix DNA-binding domain"/>
    <property type="match status" value="1"/>
</dbReference>
<reference evidence="13 14" key="1">
    <citation type="submission" date="2020-04" db="EMBL/GenBank/DDBJ databases">
        <authorList>
            <person name="Laetsch R D."/>
            <person name="Stevens L."/>
            <person name="Kumar S."/>
            <person name="Blaxter L. M."/>
        </authorList>
    </citation>
    <scope>NUCLEOTIDE SEQUENCE [LARGE SCALE GENOMIC DNA]</scope>
</reference>
<evidence type="ECO:0000256" key="10">
    <source>
        <dbReference type="PROSITE-ProRule" id="PRU01385"/>
    </source>
</evidence>
<dbReference type="GO" id="GO:0003918">
    <property type="term" value="F:DNA topoisomerase type II (double strand cut, ATP-hydrolyzing) activity"/>
    <property type="evidence" value="ECO:0007669"/>
    <property type="project" value="UniProtKB-UniRule"/>
</dbReference>